<dbReference type="Pfam" id="PF02362">
    <property type="entry name" value="B3"/>
    <property type="match status" value="1"/>
</dbReference>
<dbReference type="SMART" id="SM01019">
    <property type="entry name" value="B3"/>
    <property type="match status" value="1"/>
</dbReference>
<dbReference type="Proteomes" id="UP000075243">
    <property type="component" value="Chromosome 3"/>
</dbReference>
<feature type="non-terminal residue" evidence="7">
    <location>
        <position position="1"/>
    </location>
</feature>
<dbReference type="PROSITE" id="PS50863">
    <property type="entry name" value="B3"/>
    <property type="match status" value="1"/>
</dbReference>
<dbReference type="InterPro" id="IPR003340">
    <property type="entry name" value="B3_DNA-bd"/>
</dbReference>
<keyword evidence="3" id="KW-0238">DNA-binding</keyword>
<proteinExistence type="predicted"/>
<accession>A0A151TQ65</accession>
<dbReference type="Gene3D" id="2.40.330.10">
    <property type="entry name" value="DNA-binding pseudobarrel domain"/>
    <property type="match status" value="1"/>
</dbReference>
<evidence type="ECO:0000313" key="8">
    <source>
        <dbReference type="Proteomes" id="UP000075243"/>
    </source>
</evidence>
<gene>
    <name evidence="7" type="ORF">KK1_008364</name>
</gene>
<dbReference type="OMA" id="QTELEIH"/>
<evidence type="ECO:0000259" key="6">
    <source>
        <dbReference type="PROSITE" id="PS50863"/>
    </source>
</evidence>
<keyword evidence="2" id="KW-0805">Transcription regulation</keyword>
<dbReference type="STRING" id="3821.A0A151TQ65"/>
<sequence length="141" mass="16555">YSQKIPNKFTQKCGRGLSNPVFIKPPDGTEWKVHWTNQNGEVWFKKGWKEFVENYSLDHGHLVLFKYEGTSHMDVLILDQTELEIHYPLCDTPQENDNLNQSDDDESSVVVLDEWPHQNAVTQSRPRKKMRCMDPIVCLFF</sequence>
<dbReference type="SUPFAM" id="SSF101936">
    <property type="entry name" value="DNA-binding pseudobarrel domain"/>
    <property type="match status" value="1"/>
</dbReference>
<evidence type="ECO:0000256" key="4">
    <source>
        <dbReference type="ARBA" id="ARBA00023163"/>
    </source>
</evidence>
<organism evidence="7 8">
    <name type="scientific">Cajanus cajan</name>
    <name type="common">Pigeon pea</name>
    <name type="synonym">Cajanus indicus</name>
    <dbReference type="NCBI Taxonomy" id="3821"/>
    <lineage>
        <taxon>Eukaryota</taxon>
        <taxon>Viridiplantae</taxon>
        <taxon>Streptophyta</taxon>
        <taxon>Embryophyta</taxon>
        <taxon>Tracheophyta</taxon>
        <taxon>Spermatophyta</taxon>
        <taxon>Magnoliopsida</taxon>
        <taxon>eudicotyledons</taxon>
        <taxon>Gunneridae</taxon>
        <taxon>Pentapetalae</taxon>
        <taxon>rosids</taxon>
        <taxon>fabids</taxon>
        <taxon>Fabales</taxon>
        <taxon>Fabaceae</taxon>
        <taxon>Papilionoideae</taxon>
        <taxon>50 kb inversion clade</taxon>
        <taxon>NPAAA clade</taxon>
        <taxon>indigoferoid/millettioid clade</taxon>
        <taxon>Phaseoleae</taxon>
        <taxon>Cajanus</taxon>
    </lineage>
</organism>
<dbReference type="GO" id="GO:0003677">
    <property type="term" value="F:DNA binding"/>
    <property type="evidence" value="ECO:0007669"/>
    <property type="project" value="UniProtKB-KW"/>
</dbReference>
<dbReference type="CDD" id="cd10017">
    <property type="entry name" value="B3_DNA"/>
    <property type="match status" value="1"/>
</dbReference>
<dbReference type="InterPro" id="IPR015300">
    <property type="entry name" value="DNA-bd_pseudobarrel_sf"/>
</dbReference>
<name>A0A151TQ65_CAJCA</name>
<evidence type="ECO:0000313" key="7">
    <source>
        <dbReference type="EMBL" id="KYP69177.1"/>
    </source>
</evidence>
<dbReference type="EMBL" id="CM003605">
    <property type="protein sequence ID" value="KYP69177.1"/>
    <property type="molecule type" value="Genomic_DNA"/>
</dbReference>
<evidence type="ECO:0000256" key="1">
    <source>
        <dbReference type="ARBA" id="ARBA00004123"/>
    </source>
</evidence>
<reference evidence="7 8" key="1">
    <citation type="journal article" date="2012" name="Nat. Biotechnol.">
        <title>Draft genome sequence of pigeonpea (Cajanus cajan), an orphan legume crop of resource-poor farmers.</title>
        <authorList>
            <person name="Varshney R.K."/>
            <person name="Chen W."/>
            <person name="Li Y."/>
            <person name="Bharti A.K."/>
            <person name="Saxena R.K."/>
            <person name="Schlueter J.A."/>
            <person name="Donoghue M.T."/>
            <person name="Azam S."/>
            <person name="Fan G."/>
            <person name="Whaley A.M."/>
            <person name="Farmer A.D."/>
            <person name="Sheridan J."/>
            <person name="Iwata A."/>
            <person name="Tuteja R."/>
            <person name="Penmetsa R.V."/>
            <person name="Wu W."/>
            <person name="Upadhyaya H.D."/>
            <person name="Yang S.P."/>
            <person name="Shah T."/>
            <person name="Saxena K.B."/>
            <person name="Michael T."/>
            <person name="McCombie W.R."/>
            <person name="Yang B."/>
            <person name="Zhang G."/>
            <person name="Yang H."/>
            <person name="Wang J."/>
            <person name="Spillane C."/>
            <person name="Cook D.R."/>
            <person name="May G.D."/>
            <person name="Xu X."/>
            <person name="Jackson S.A."/>
        </authorList>
    </citation>
    <scope>NUCLEOTIDE SEQUENCE [LARGE SCALE GENOMIC DNA]</scope>
    <source>
        <strain evidence="8">cv. Asha</strain>
    </source>
</reference>
<evidence type="ECO:0000256" key="5">
    <source>
        <dbReference type="ARBA" id="ARBA00023242"/>
    </source>
</evidence>
<feature type="domain" description="TF-B3" evidence="6">
    <location>
        <begin position="1"/>
        <end position="81"/>
    </location>
</feature>
<keyword evidence="5" id="KW-0539">Nucleus</keyword>
<dbReference type="PANTHER" id="PTHR31920:SF117">
    <property type="entry name" value="TRANSCRIPTIONAL FACTOR FAMILY PROTEIN, PUTATIVE-RELATED"/>
    <property type="match status" value="1"/>
</dbReference>
<keyword evidence="4" id="KW-0804">Transcription</keyword>
<dbReference type="AlphaFoldDB" id="A0A151TQ65"/>
<evidence type="ECO:0000256" key="2">
    <source>
        <dbReference type="ARBA" id="ARBA00023015"/>
    </source>
</evidence>
<evidence type="ECO:0000256" key="3">
    <source>
        <dbReference type="ARBA" id="ARBA00023125"/>
    </source>
</evidence>
<comment type="subcellular location">
    <subcellularLocation>
        <location evidence="1">Nucleus</location>
    </subcellularLocation>
</comment>
<protein>
    <submittedName>
        <fullName evidence="7">B3 domain-containing protein At1g49475 family</fullName>
    </submittedName>
</protein>
<keyword evidence="8" id="KW-1185">Reference proteome</keyword>
<dbReference type="Gramene" id="C.cajan_08120.t">
    <property type="protein sequence ID" value="C.cajan_08120.t.cds1"/>
    <property type="gene ID" value="C.cajan_08120"/>
</dbReference>
<dbReference type="GO" id="GO:0005634">
    <property type="term" value="C:nucleus"/>
    <property type="evidence" value="ECO:0007669"/>
    <property type="project" value="UniProtKB-SubCell"/>
</dbReference>
<dbReference type="PANTHER" id="PTHR31920">
    <property type="entry name" value="B3 DOMAIN-CONTAINING"/>
    <property type="match status" value="1"/>
</dbReference>
<dbReference type="InterPro" id="IPR050655">
    <property type="entry name" value="Plant_B3_domain"/>
</dbReference>